<evidence type="ECO:0000259" key="13">
    <source>
        <dbReference type="Pfam" id="PF08345"/>
    </source>
</evidence>
<evidence type="ECO:0000256" key="1">
    <source>
        <dbReference type="ARBA" id="ARBA00004117"/>
    </source>
</evidence>
<dbReference type="InterPro" id="IPR013556">
    <property type="entry name" value="Flag_M-ring_C"/>
</dbReference>
<dbReference type="NCBIfam" id="TIGR00206">
    <property type="entry name" value="fliF"/>
    <property type="match status" value="1"/>
</dbReference>
<evidence type="ECO:0000256" key="3">
    <source>
        <dbReference type="ARBA" id="ARBA00007971"/>
    </source>
</evidence>
<dbReference type="AlphaFoldDB" id="A0A512DDD2"/>
<gene>
    <name evidence="14" type="ORF">CAE01nite_22000</name>
</gene>
<evidence type="ECO:0000256" key="11">
    <source>
        <dbReference type="SAM" id="Phobius"/>
    </source>
</evidence>
<comment type="subcellular location">
    <subcellularLocation>
        <location evidence="1 9">Bacterial flagellum basal body</location>
    </subcellularLocation>
    <subcellularLocation>
        <location evidence="2">Cell membrane</location>
        <topology evidence="2">Multi-pass membrane protein</topology>
    </subcellularLocation>
</comment>
<comment type="similarity">
    <text evidence="3 9">Belongs to the FliF family.</text>
</comment>
<evidence type="ECO:0000256" key="6">
    <source>
        <dbReference type="ARBA" id="ARBA00022989"/>
    </source>
</evidence>
<sequence>MPTQITALLERAKGVAGQFSLAQRTLAIIGVAGLVLGLVALSSWMSKPTMSPLFSGVSAADASAIVDQLEGEGVAYELADGGGTILVPADKLYATRISVAAAGLPADSEEGGYSLLDDMGMTASEFQQQVTYQRAMEGELSKTIGAIAGVKTATVKLAVPEESVFVDEQADPTASVFVETKQGVDLEAGQVQAIVHLVSSGIPGMNPTDVAVIDADGTVLSAIGGSTAGGLADQQTGEYETRVAASVQTMLDRVVGVGKAVVAVTADLNYDNTDRTSETFDATADVPPLSSSTTREEYTGAGGAPVGGVLGPDNIAVPGGGAGDSSYLKETEVLNPAVNKVTEHTTTAPGSVQRQSVSVVVDAGAAAAINMVDLEALVTAAAGVDVARGDTVEVARMAFDTQSAEAAQEALAAAAAEEKAAQQAELYRTAAIAGGVVLLLLVALIMAKRRSRRARREALDLGELQIVEAPQLPFDPTDTALALPAPEPVVDESAVRRAEIGALADESPGEVADLLRGWLVEGSKR</sequence>
<dbReference type="Pfam" id="PF08345">
    <property type="entry name" value="YscJ_FliF_C"/>
    <property type="match status" value="1"/>
</dbReference>
<organism evidence="14 15">
    <name type="scientific">Cellulomonas aerilata</name>
    <dbReference type="NCBI Taxonomy" id="515326"/>
    <lineage>
        <taxon>Bacteria</taxon>
        <taxon>Bacillati</taxon>
        <taxon>Actinomycetota</taxon>
        <taxon>Actinomycetes</taxon>
        <taxon>Micrococcales</taxon>
        <taxon>Cellulomonadaceae</taxon>
        <taxon>Cellulomonas</taxon>
    </lineage>
</organism>
<feature type="transmembrane region" description="Helical" evidence="11">
    <location>
        <begin position="426"/>
        <end position="447"/>
    </location>
</feature>
<evidence type="ECO:0000256" key="10">
    <source>
        <dbReference type="SAM" id="MobiDB-lite"/>
    </source>
</evidence>
<dbReference type="InterPro" id="IPR043427">
    <property type="entry name" value="YscJ/FliF"/>
</dbReference>
<dbReference type="GO" id="GO:0071973">
    <property type="term" value="P:bacterial-type flagellum-dependent cell motility"/>
    <property type="evidence" value="ECO:0007669"/>
    <property type="project" value="InterPro"/>
</dbReference>
<dbReference type="OrthoDB" id="9807026at2"/>
<dbReference type="Pfam" id="PF01514">
    <property type="entry name" value="YscJ_FliF"/>
    <property type="match status" value="1"/>
</dbReference>
<evidence type="ECO:0000256" key="4">
    <source>
        <dbReference type="ARBA" id="ARBA00022475"/>
    </source>
</evidence>
<keyword evidence="4" id="KW-1003">Cell membrane</keyword>
<protein>
    <recommendedName>
        <fullName evidence="9">Flagellar M-ring protein</fullName>
    </recommendedName>
</protein>
<dbReference type="InterPro" id="IPR006182">
    <property type="entry name" value="FliF_N_dom"/>
</dbReference>
<feature type="region of interest" description="Disordered" evidence="10">
    <location>
        <begin position="279"/>
        <end position="305"/>
    </location>
</feature>
<feature type="domain" description="Flagellar M-ring N-terminal" evidence="12">
    <location>
        <begin position="46"/>
        <end position="221"/>
    </location>
</feature>
<reference evidence="14 15" key="1">
    <citation type="submission" date="2019-07" db="EMBL/GenBank/DDBJ databases">
        <title>Whole genome shotgun sequence of Cellulomonas aerilata NBRC 106308.</title>
        <authorList>
            <person name="Hosoyama A."/>
            <person name="Uohara A."/>
            <person name="Ohji S."/>
            <person name="Ichikawa N."/>
        </authorList>
    </citation>
    <scope>NUCLEOTIDE SEQUENCE [LARGE SCALE GENOMIC DNA]</scope>
    <source>
        <strain evidence="14 15">NBRC 106308</strain>
    </source>
</reference>
<keyword evidence="7 11" id="KW-0472">Membrane</keyword>
<dbReference type="PRINTS" id="PR01009">
    <property type="entry name" value="FLGMRINGFLIF"/>
</dbReference>
<dbReference type="RefSeq" id="WP_146904167.1">
    <property type="nucleotide sequence ID" value="NZ_BAAARM010000004.1"/>
</dbReference>
<name>A0A512DDD2_9CELL</name>
<dbReference type="GO" id="GO:0003774">
    <property type="term" value="F:cytoskeletal motor activity"/>
    <property type="evidence" value="ECO:0007669"/>
    <property type="project" value="InterPro"/>
</dbReference>
<evidence type="ECO:0000256" key="5">
    <source>
        <dbReference type="ARBA" id="ARBA00022692"/>
    </source>
</evidence>
<keyword evidence="8 9" id="KW-0975">Bacterial flagellum</keyword>
<dbReference type="GO" id="GO:0005886">
    <property type="term" value="C:plasma membrane"/>
    <property type="evidence" value="ECO:0007669"/>
    <property type="project" value="UniProtKB-SubCell"/>
</dbReference>
<keyword evidence="15" id="KW-1185">Reference proteome</keyword>
<dbReference type="EMBL" id="BJYY01000014">
    <property type="protein sequence ID" value="GEO34475.1"/>
    <property type="molecule type" value="Genomic_DNA"/>
</dbReference>
<dbReference type="Proteomes" id="UP000321181">
    <property type="component" value="Unassembled WGS sequence"/>
</dbReference>
<evidence type="ECO:0000256" key="7">
    <source>
        <dbReference type="ARBA" id="ARBA00023136"/>
    </source>
</evidence>
<accession>A0A512DDD2</accession>
<dbReference type="InterPro" id="IPR045851">
    <property type="entry name" value="AMP-bd_C_sf"/>
</dbReference>
<dbReference type="PANTHER" id="PTHR30046">
    <property type="entry name" value="FLAGELLAR M-RING PROTEIN"/>
    <property type="match status" value="1"/>
</dbReference>
<evidence type="ECO:0000313" key="14">
    <source>
        <dbReference type="EMBL" id="GEO34475.1"/>
    </source>
</evidence>
<keyword evidence="6 11" id="KW-1133">Transmembrane helix</keyword>
<proteinExistence type="inferred from homology"/>
<evidence type="ECO:0000256" key="2">
    <source>
        <dbReference type="ARBA" id="ARBA00004651"/>
    </source>
</evidence>
<dbReference type="GO" id="GO:0009431">
    <property type="term" value="C:bacterial-type flagellum basal body, MS ring"/>
    <property type="evidence" value="ECO:0007669"/>
    <property type="project" value="InterPro"/>
</dbReference>
<dbReference type="Gene3D" id="3.30.300.30">
    <property type="match status" value="1"/>
</dbReference>
<dbReference type="PIRSF" id="PIRSF004862">
    <property type="entry name" value="FliF"/>
    <property type="match status" value="1"/>
</dbReference>
<dbReference type="PANTHER" id="PTHR30046:SF0">
    <property type="entry name" value="FLAGELLAR M-RING PROTEIN"/>
    <property type="match status" value="1"/>
</dbReference>
<evidence type="ECO:0000256" key="9">
    <source>
        <dbReference type="PIRNR" id="PIRNR004862"/>
    </source>
</evidence>
<keyword evidence="14" id="KW-0282">Flagellum</keyword>
<comment type="caution">
    <text evidence="14">The sequence shown here is derived from an EMBL/GenBank/DDBJ whole genome shotgun (WGS) entry which is preliminary data.</text>
</comment>
<keyword evidence="14" id="KW-0969">Cilium</keyword>
<feature type="transmembrane region" description="Helical" evidence="11">
    <location>
        <begin position="21"/>
        <end position="45"/>
    </location>
</feature>
<keyword evidence="14" id="KW-0966">Cell projection</keyword>
<evidence type="ECO:0000313" key="15">
    <source>
        <dbReference type="Proteomes" id="UP000321181"/>
    </source>
</evidence>
<feature type="domain" description="Flagellar M-ring C-terminal" evidence="13">
    <location>
        <begin position="251"/>
        <end position="399"/>
    </location>
</feature>
<evidence type="ECO:0000256" key="8">
    <source>
        <dbReference type="ARBA" id="ARBA00023143"/>
    </source>
</evidence>
<evidence type="ECO:0000259" key="12">
    <source>
        <dbReference type="Pfam" id="PF01514"/>
    </source>
</evidence>
<keyword evidence="5 11" id="KW-0812">Transmembrane</keyword>
<comment type="function">
    <text evidence="9">The M ring may be actively involved in energy transduction.</text>
</comment>
<dbReference type="InterPro" id="IPR000067">
    <property type="entry name" value="FlgMring_FliF"/>
</dbReference>